<evidence type="ECO:0000256" key="11">
    <source>
        <dbReference type="ARBA" id="ARBA00023209"/>
    </source>
</evidence>
<gene>
    <name evidence="14" type="ORF">EYB53_013170</name>
</gene>
<dbReference type="EMBL" id="SIJK02000022">
    <property type="protein sequence ID" value="MBP1466660.1"/>
    <property type="molecule type" value="Genomic_DNA"/>
</dbReference>
<dbReference type="SUPFAM" id="SSF111331">
    <property type="entry name" value="NAD kinase/diacylglycerol kinase-like"/>
    <property type="match status" value="1"/>
</dbReference>
<protein>
    <submittedName>
        <fullName evidence="14">Diacylglycerol kinase family lipid kinase</fullName>
    </submittedName>
</protein>
<name>A0ABS4DB35_9CHLR</name>
<evidence type="ECO:0000256" key="2">
    <source>
        <dbReference type="ARBA" id="ARBA00005983"/>
    </source>
</evidence>
<reference evidence="14 15" key="1">
    <citation type="submission" date="2021-03" db="EMBL/GenBank/DDBJ databases">
        <authorList>
            <person name="Grouzdev D.S."/>
        </authorList>
    </citation>
    <scope>NUCLEOTIDE SEQUENCE [LARGE SCALE GENOMIC DNA]</scope>
    <source>
        <strain evidence="14 15">M50-1</strain>
    </source>
</reference>
<proteinExistence type="inferred from homology"/>
<dbReference type="PANTHER" id="PTHR12358">
    <property type="entry name" value="SPHINGOSINE KINASE"/>
    <property type="match status" value="1"/>
</dbReference>
<dbReference type="Gene3D" id="3.40.50.10330">
    <property type="entry name" value="Probable inorganic polyphosphate/atp-NAD kinase, domain 1"/>
    <property type="match status" value="1"/>
</dbReference>
<evidence type="ECO:0000256" key="1">
    <source>
        <dbReference type="ARBA" id="ARBA00001946"/>
    </source>
</evidence>
<dbReference type="InterPro" id="IPR017438">
    <property type="entry name" value="ATP-NAD_kinase_N"/>
</dbReference>
<keyword evidence="5" id="KW-0479">Metal-binding</keyword>
<dbReference type="Gene3D" id="2.60.200.40">
    <property type="match status" value="1"/>
</dbReference>
<comment type="caution">
    <text evidence="14">The sequence shown here is derived from an EMBL/GenBank/DDBJ whole genome shotgun (WGS) entry which is preliminary data.</text>
</comment>
<dbReference type="RefSeq" id="WP_135478641.1">
    <property type="nucleotide sequence ID" value="NZ_SIJK02000022.1"/>
</dbReference>
<comment type="similarity">
    <text evidence="2">Belongs to the diacylglycerol/lipid kinase family.</text>
</comment>
<evidence type="ECO:0000256" key="4">
    <source>
        <dbReference type="ARBA" id="ARBA00022679"/>
    </source>
</evidence>
<comment type="cofactor">
    <cofactor evidence="1">
        <name>Mg(2+)</name>
        <dbReference type="ChEBI" id="CHEBI:18420"/>
    </cofactor>
</comment>
<dbReference type="InterPro" id="IPR001206">
    <property type="entry name" value="Diacylglycerol_kinase_cat_dom"/>
</dbReference>
<keyword evidence="15" id="KW-1185">Reference proteome</keyword>
<evidence type="ECO:0000256" key="7">
    <source>
        <dbReference type="ARBA" id="ARBA00022777"/>
    </source>
</evidence>
<dbReference type="GO" id="GO:0016301">
    <property type="term" value="F:kinase activity"/>
    <property type="evidence" value="ECO:0007669"/>
    <property type="project" value="UniProtKB-KW"/>
</dbReference>
<dbReference type="Pfam" id="PF19279">
    <property type="entry name" value="YegS_C"/>
    <property type="match status" value="1"/>
</dbReference>
<dbReference type="PANTHER" id="PTHR12358:SF106">
    <property type="entry name" value="LIPID KINASE YEGS"/>
    <property type="match status" value="1"/>
</dbReference>
<evidence type="ECO:0000256" key="6">
    <source>
        <dbReference type="ARBA" id="ARBA00022741"/>
    </source>
</evidence>
<keyword evidence="11" id="KW-0594">Phospholipid biosynthesis</keyword>
<dbReference type="PROSITE" id="PS50146">
    <property type="entry name" value="DAGK"/>
    <property type="match status" value="1"/>
</dbReference>
<keyword evidence="9" id="KW-0460">Magnesium</keyword>
<evidence type="ECO:0000256" key="9">
    <source>
        <dbReference type="ARBA" id="ARBA00022842"/>
    </source>
</evidence>
<dbReference type="InterPro" id="IPR045540">
    <property type="entry name" value="YegS/DAGK_C"/>
</dbReference>
<evidence type="ECO:0000313" key="14">
    <source>
        <dbReference type="EMBL" id="MBP1466660.1"/>
    </source>
</evidence>
<evidence type="ECO:0000256" key="8">
    <source>
        <dbReference type="ARBA" id="ARBA00022840"/>
    </source>
</evidence>
<dbReference type="Pfam" id="PF00781">
    <property type="entry name" value="DAGK_cat"/>
    <property type="match status" value="1"/>
</dbReference>
<keyword evidence="7 14" id="KW-0418">Kinase</keyword>
<dbReference type="NCBIfam" id="TIGR00147">
    <property type="entry name" value="YegS/Rv2252/BmrU family lipid kinase"/>
    <property type="match status" value="1"/>
</dbReference>
<evidence type="ECO:0000256" key="3">
    <source>
        <dbReference type="ARBA" id="ARBA00022516"/>
    </source>
</evidence>
<keyword evidence="6" id="KW-0547">Nucleotide-binding</keyword>
<evidence type="ECO:0000313" key="15">
    <source>
        <dbReference type="Proteomes" id="UP001193081"/>
    </source>
</evidence>
<evidence type="ECO:0000256" key="5">
    <source>
        <dbReference type="ARBA" id="ARBA00022723"/>
    </source>
</evidence>
<keyword evidence="8" id="KW-0067">ATP-binding</keyword>
<keyword evidence="10" id="KW-0443">Lipid metabolism</keyword>
<dbReference type="InterPro" id="IPR050187">
    <property type="entry name" value="Lipid_Phosphate_FormReg"/>
</dbReference>
<keyword evidence="4" id="KW-0808">Transferase</keyword>
<dbReference type="SMART" id="SM00046">
    <property type="entry name" value="DAGKc"/>
    <property type="match status" value="1"/>
</dbReference>
<evidence type="ECO:0000259" key="13">
    <source>
        <dbReference type="PROSITE" id="PS50146"/>
    </source>
</evidence>
<keyword evidence="3" id="KW-0444">Lipid biosynthesis</keyword>
<accession>A0ABS4DB35</accession>
<keyword evidence="12" id="KW-1208">Phospholipid metabolism</keyword>
<dbReference type="InterPro" id="IPR016064">
    <property type="entry name" value="NAD/diacylglycerol_kinase_sf"/>
</dbReference>
<sequence length="306" mass="32318">MKICVILNPAAGRGVAGQRRAELEAALRRADLAYTLVATHSRGGATELAFQAIDRGFDCLVAVGGDGTINEVVNGIIGSRQRDIGDAKLGIIPLGTGSDFVRALAGFSDGDLNSSVQRITAGVTRPVDLGQIVVEAGNQELHRVFINGLGAGIDAQVAVEVPKITWVSGIGAYIVASMRALATYRPGVMSVRYDGKEFRRKLYFATIGNGRFQGGGFLMTPSGVIDDGLLDLCAVQSLRFDQVIRYYPKLIEGTHVNLRVVTTAQARSLSIASPRPFPVATDGEVVATDASAVHIEVMPGAIQLLA</sequence>
<organism evidence="14 15">
    <name type="scientific">Candidatus Chloroploca mongolica</name>
    <dbReference type="NCBI Taxonomy" id="2528176"/>
    <lineage>
        <taxon>Bacteria</taxon>
        <taxon>Bacillati</taxon>
        <taxon>Chloroflexota</taxon>
        <taxon>Chloroflexia</taxon>
        <taxon>Chloroflexales</taxon>
        <taxon>Chloroflexineae</taxon>
        <taxon>Oscillochloridaceae</taxon>
        <taxon>Candidatus Chloroploca</taxon>
    </lineage>
</organism>
<dbReference type="Proteomes" id="UP001193081">
    <property type="component" value="Unassembled WGS sequence"/>
</dbReference>
<feature type="domain" description="DAGKc" evidence="13">
    <location>
        <begin position="1"/>
        <end position="136"/>
    </location>
</feature>
<dbReference type="InterPro" id="IPR005218">
    <property type="entry name" value="Diacylglycerol/lipid_kinase"/>
</dbReference>
<evidence type="ECO:0000256" key="10">
    <source>
        <dbReference type="ARBA" id="ARBA00023098"/>
    </source>
</evidence>
<evidence type="ECO:0000256" key="12">
    <source>
        <dbReference type="ARBA" id="ARBA00023264"/>
    </source>
</evidence>